<feature type="domain" description="GP-PDE" evidence="8">
    <location>
        <begin position="393"/>
        <end position="692"/>
    </location>
</feature>
<feature type="compositionally biased region" description="Low complexity" evidence="7">
    <location>
        <begin position="746"/>
        <end position="775"/>
    </location>
</feature>
<dbReference type="CDD" id="cd08604">
    <property type="entry name" value="GDPD_SHV3_repeat_2"/>
    <property type="match status" value="1"/>
</dbReference>
<dbReference type="EMBL" id="JAVXUP010001499">
    <property type="protein sequence ID" value="KAK3010888.1"/>
    <property type="molecule type" value="Genomic_DNA"/>
</dbReference>
<reference evidence="9" key="1">
    <citation type="submission" date="2022-12" db="EMBL/GenBank/DDBJ databases">
        <title>Draft genome assemblies for two species of Escallonia (Escalloniales).</title>
        <authorList>
            <person name="Chanderbali A."/>
            <person name="Dervinis C."/>
            <person name="Anghel I."/>
            <person name="Soltis D."/>
            <person name="Soltis P."/>
            <person name="Zapata F."/>
        </authorList>
    </citation>
    <scope>NUCLEOTIDE SEQUENCE</scope>
    <source>
        <strain evidence="9">UCBG64.0493</strain>
        <tissue evidence="9">Leaf</tissue>
    </source>
</reference>
<comment type="catalytic activity">
    <reaction evidence="6">
        <text>a sn-glycero-3-phosphodiester + H2O = an alcohol + sn-glycerol 3-phosphate + H(+)</text>
        <dbReference type="Rhea" id="RHEA:12969"/>
        <dbReference type="ChEBI" id="CHEBI:15377"/>
        <dbReference type="ChEBI" id="CHEBI:15378"/>
        <dbReference type="ChEBI" id="CHEBI:30879"/>
        <dbReference type="ChEBI" id="CHEBI:57597"/>
        <dbReference type="ChEBI" id="CHEBI:83408"/>
        <dbReference type="EC" id="3.1.4.46"/>
    </reaction>
</comment>
<dbReference type="GO" id="GO:0008889">
    <property type="term" value="F:glycerophosphodiester phosphodiesterase activity"/>
    <property type="evidence" value="ECO:0007669"/>
    <property type="project" value="UniProtKB-EC"/>
</dbReference>
<sequence length="796" mass="86899">MWETLRKHASLRLRSKVLQYFVKIEGKDNGQDWEKMIRQLFFVFLFIHSTLAKKEPAVKATDKKWLTLNGGSPAVIARGGFSGLFPESSQFAYESASQTGLPDLIMFCDLQFTREQLAVCQSDIRLDNSTLIADVFPKGQKTYNVNGQDVKGWFAMDRTIDELKMNVTLKQNILSRPSVFDGIFGMFTPDDIVLPKNEGDPKPNVSLWVNVEYDMFYNQHKMSAANYIENSAGWWVPNYISSPEIGFLKAMGSRKNKSIKLIFRFLSKDAVEPTTKEKYGAILGKLSTIKSFASGILVPKEYIWPVSKDFYLESATTLVADAHKAGLEVYASGFANDAIMAYNYSYDPAAEYLNFIDNGQFSVDGLLTDFPPTASEAVACLAQNQNATKVMKSLIISHNGASGDYPGSTDLAYQKAIDDGADIIDCSVQLSKDGVAFCLETADLTGKTTAVTTLVDRASTVPEIQPNSGIFSFDLTWSEIQTLKPQLVSPFSNSSLLRNPANKNKGKFVTLSEFLELAKTKATTGILINLDNAPYLASKKGFDVIKIVRDALTNATFEKQSTQKVLIQSEDSSVLSAFKDSPTYQRVLKIENLISDAPKKVAADVKKYADAIHIRRGSIVSENAGFFATGFTKVTQEMHAANISVYVSTLANEFVSLLFDYFSDPYSELATLAAQNVDGFITDHPASAHAYMRSPCSNPDAKLPFSISPVKPGALLGLVDPEAMPPALPPVPALEEADLVDPPLPATANISSSNPPSNSTPTPATAPSPKSSSSVNNVASACRSVLAVMLLGLLYN</sequence>
<evidence type="ECO:0000256" key="5">
    <source>
        <dbReference type="ARBA" id="ARBA00023180"/>
    </source>
</evidence>
<dbReference type="Gene3D" id="3.20.20.190">
    <property type="entry name" value="Phosphatidylinositol (PI) phosphodiesterase"/>
    <property type="match status" value="2"/>
</dbReference>
<name>A0AA89AQX0_9ASTE</name>
<dbReference type="PROSITE" id="PS51704">
    <property type="entry name" value="GP_PDE"/>
    <property type="match status" value="2"/>
</dbReference>
<organism evidence="9 10">
    <name type="scientific">Escallonia herrerae</name>
    <dbReference type="NCBI Taxonomy" id="1293975"/>
    <lineage>
        <taxon>Eukaryota</taxon>
        <taxon>Viridiplantae</taxon>
        <taxon>Streptophyta</taxon>
        <taxon>Embryophyta</taxon>
        <taxon>Tracheophyta</taxon>
        <taxon>Spermatophyta</taxon>
        <taxon>Magnoliopsida</taxon>
        <taxon>eudicotyledons</taxon>
        <taxon>Gunneridae</taxon>
        <taxon>Pentapetalae</taxon>
        <taxon>asterids</taxon>
        <taxon>campanulids</taxon>
        <taxon>Escalloniales</taxon>
        <taxon>Escalloniaceae</taxon>
        <taxon>Escallonia</taxon>
    </lineage>
</organism>
<proteinExistence type="predicted"/>
<dbReference type="SUPFAM" id="SSF51695">
    <property type="entry name" value="PLC-like phosphodiesterases"/>
    <property type="match status" value="2"/>
</dbReference>
<keyword evidence="2" id="KW-0732">Signal</keyword>
<accession>A0AA89AQX0</accession>
<dbReference type="AlphaFoldDB" id="A0AA89AQX0"/>
<protein>
    <recommendedName>
        <fullName evidence="1">glycerophosphodiester phosphodiesterase</fullName>
        <ecNumber evidence="1">3.1.4.46</ecNumber>
    </recommendedName>
</protein>
<evidence type="ECO:0000256" key="4">
    <source>
        <dbReference type="ARBA" id="ARBA00022801"/>
    </source>
</evidence>
<keyword evidence="5" id="KW-0325">Glycoprotein</keyword>
<dbReference type="Proteomes" id="UP001188597">
    <property type="component" value="Unassembled WGS sequence"/>
</dbReference>
<evidence type="ECO:0000259" key="8">
    <source>
        <dbReference type="PROSITE" id="PS51704"/>
    </source>
</evidence>
<dbReference type="CDD" id="cd08603">
    <property type="entry name" value="GDPD_SHV3_repeat_1"/>
    <property type="match status" value="1"/>
</dbReference>
<evidence type="ECO:0000256" key="2">
    <source>
        <dbReference type="ARBA" id="ARBA00022729"/>
    </source>
</evidence>
<dbReference type="FunFam" id="3.20.20.190:FF:000011">
    <property type="entry name" value="Glycerophosphodiester phosphodiesterase GDPDL3"/>
    <property type="match status" value="1"/>
</dbReference>
<dbReference type="GO" id="GO:0006629">
    <property type="term" value="P:lipid metabolic process"/>
    <property type="evidence" value="ECO:0007669"/>
    <property type="project" value="InterPro"/>
</dbReference>
<evidence type="ECO:0000313" key="10">
    <source>
        <dbReference type="Proteomes" id="UP001188597"/>
    </source>
</evidence>
<evidence type="ECO:0000256" key="7">
    <source>
        <dbReference type="SAM" id="MobiDB-lite"/>
    </source>
</evidence>
<evidence type="ECO:0000256" key="3">
    <source>
        <dbReference type="ARBA" id="ARBA00022798"/>
    </source>
</evidence>
<dbReference type="GO" id="GO:0006071">
    <property type="term" value="P:glycerol metabolic process"/>
    <property type="evidence" value="ECO:0007669"/>
    <property type="project" value="UniProtKB-KW"/>
</dbReference>
<keyword evidence="10" id="KW-1185">Reference proteome</keyword>
<dbReference type="InterPro" id="IPR030395">
    <property type="entry name" value="GP_PDE_dom"/>
</dbReference>
<comment type="caution">
    <text evidence="9">The sequence shown here is derived from an EMBL/GenBank/DDBJ whole genome shotgun (WGS) entry which is preliminary data.</text>
</comment>
<dbReference type="PANTHER" id="PTHR43620:SF44">
    <property type="entry name" value="GLYCEROPHOSPHODIESTER PHOSPHODIESTERASE GDPDL6-RELATED"/>
    <property type="match status" value="1"/>
</dbReference>
<evidence type="ECO:0000313" key="9">
    <source>
        <dbReference type="EMBL" id="KAK3010888.1"/>
    </source>
</evidence>
<dbReference type="Pfam" id="PF03009">
    <property type="entry name" value="GDPD"/>
    <property type="match status" value="2"/>
</dbReference>
<feature type="domain" description="GP-PDE" evidence="8">
    <location>
        <begin position="73"/>
        <end position="378"/>
    </location>
</feature>
<keyword evidence="4" id="KW-0378">Hydrolase</keyword>
<dbReference type="EC" id="3.1.4.46" evidence="1"/>
<dbReference type="PANTHER" id="PTHR43620">
    <property type="entry name" value="GLYCEROPHOSPHORYL DIESTER PHOSPHODIESTERASE"/>
    <property type="match status" value="1"/>
</dbReference>
<dbReference type="InterPro" id="IPR017946">
    <property type="entry name" value="PLC-like_Pdiesterase_TIM-brl"/>
</dbReference>
<keyword evidence="3" id="KW-0319">Glycerol metabolism</keyword>
<evidence type="ECO:0000256" key="6">
    <source>
        <dbReference type="ARBA" id="ARBA00047512"/>
    </source>
</evidence>
<evidence type="ECO:0000256" key="1">
    <source>
        <dbReference type="ARBA" id="ARBA00012247"/>
    </source>
</evidence>
<gene>
    <name evidence="9" type="ORF">RJ639_011613</name>
</gene>
<feature type="region of interest" description="Disordered" evidence="7">
    <location>
        <begin position="742"/>
        <end position="775"/>
    </location>
</feature>